<reference evidence="11 12" key="1">
    <citation type="submission" date="2017-06" db="EMBL/GenBank/DDBJ databases">
        <title>Genome sequencing of cyanobaciteial culture collection at National Institute for Environmental Studies (NIES).</title>
        <authorList>
            <person name="Hirose Y."/>
            <person name="Shimura Y."/>
            <person name="Fujisawa T."/>
            <person name="Nakamura Y."/>
            <person name="Kawachi M."/>
        </authorList>
    </citation>
    <scope>NUCLEOTIDE SEQUENCE [LARGE SCALE GENOMIC DNA]</scope>
    <source>
        <strain evidence="11 12">NIES-267</strain>
    </source>
</reference>
<feature type="domain" description="Protein kinase" evidence="7">
    <location>
        <begin position="11"/>
        <end position="298"/>
    </location>
</feature>
<dbReference type="SUPFAM" id="SSF55781">
    <property type="entry name" value="GAF domain-like"/>
    <property type="match status" value="1"/>
</dbReference>
<sequence>MVSNEVSISGYQIKEELYNGSRTLVYRGYRKSDSLPVVIKLLKNAYPSFNELVQFRNQYAIAKNLNYPGIIQTYGLEIYNNGYVLVMEDFGGISLKDYFNNLETLNKISFLTEFLQVAIYLCDILGILYQQIIIHKDIKPANILINPETKQVKLIDFSIASLLNKETQEIKSPNVLEGTLSYISPEQTGRMNRGIDYRSDFYSLGVTFYELLTGELPFISDDAMELLHCHIAKKPPELPHPNPLLVKERGQEIDDSLSTGKERGLEIPQVLNDIVMKLMAKNAEDRYQSVLGLKHDLETCLSQLKATGKIENFEIASKDICDRFIIPDKLYGRENEVKKLLAAFDRVSDGNSEIMLVAGFSGIGKTAVVNEVQKPIVKQRGYFIKGKFDQFNRNIPLSAFVEAFRDLMKQLISESDSQINQWKSKILAALGENGQVIIDVVPELEKIIGKQPQALELSGNAAQNRFNLLFQKFIQVFTTKEHPLVIFLDDLQWADSASLTLVKLLMNDSKYLMMLGAYRDNEVSSAHPFVLTVEELKKAEVVVNKITLPPLVFDDTNNLVADTLNCSQKLAKPLTELIIRKTKGNPFFTTQFLKALHEEKQITFNFTKQYWECDIAQVSALSLTEDVVEFMGLQLQKLPESTQNILKLAACIGNQFDLETLAIVSEQSQTQTAADLWKALQEGLILPQSDIYKFYLDSDIQNQKLQESQVVNYKFLHDRVQQAAYSLIPDDQKKVTHYDIGQLFYDSFSETEREERIFDIVNQLNIGIDLITEQSHRNRLAKLNLLAGSKAKNSTAYNAAVNYLTLGINLLPPKNWENDYDLTLALYDEAAEAAYLSANFEQMDKLVKEIHNHAKNILDEIKVYEVEIQAYMARDKFIQAIQTGLKVLKCLDICFPEAPNQSDIQQGIENTFITLAQRKPSELVNIPIMSEPSKLAALRIINSIVPCAYQVAPQLLPLLVMEQVNLSIKYGNSHISASGYAMWALVLCGIVGDVIMGYEFGQLALSLLERFNSKEVQAETIFIVNSDVKYYREPVKATLLSLQSAYSIALETGNLSYAGLATYIYGYYAYLSGKNLQELNQEITRYNQVIHQYKQENSYNLNLALQQIFVNLLNQSEDSCNFDGQVYNYSQMLPLHKQNNDATAIFYIYFNKQIISYLFGYFDKALENAKQTEKYLFGVTGNLAVPVFFFYDSLIQLAAYIKSTDKTDKTLTEILNKVETNQAKMQEWANNAPMNFQHKVDLVEAEKYRVLGQKIAAIEYYDKAIFGAKENEYIQEEALANELTAKFYLDWGKEKVASSYMQEAYYCYARWGSLAKTDDLEKRYPNLLRPILQPVSQTITPLDTITSPNYSIHHSTSHRSSSSTSINQILDFSTVIKASQTISRTIDLDELIKTLTRMMLENSGADKCALLLSEDKTWQVRAIATLNSVKLQTAPVEDNSSIPTKLIQYVKGTQESVVIDNLQTNLPVIDDYLNQYQPKSVLCLPILNQGQLIGILYLENDSTSCVFTKDRISVLDFLCTQAAISLENAYLYSQQQQKNQEIAQKEIEYRSIFENVSDGLSITDLDTGKIIASNPTYCQIYGYTQAEFFDLTPADFIHPDYIYLFGEYLASLKSGKEFYTQCVGKRKNDSYFDVEVKAVPFMYKGKIHGLNIIRDISEQKAAKKALEDTNALLNSLLETIPDVFFAKDLQGKYIAVNANLAKLFNKSISEIIGKYDTELFSPEFGQSVMLKDQEIMTQGITETCEEVLPNNGINRTFLTIKTPLQDSTGNITGLIGLTRDITDRKTAEEAVIKKSQQLEKALKDLQHAQLQIVQNEKMSALGNLVAGVAHEMNNPLGFISASLKQAKPTFDDIIEHLKLYQESLPEPDEEILEHAEEIDLDYSLEDLPKMIDSMVMACDRLKNISTSLRTFSRADKDYKVAFNIHEGIDSTILILKHRLKANEQRPAIEVITNYADLPKIQCFPGQLNQVFMNILANAIDALEEFNTGRSFEEIKINPNQIIVKTLVENSQVKILITDNGKGMSEETQNKIFDHLFTTKEVGKGTGLGLAIAKQIIEEKHGGNLEVTSELGQGTCFCIQLPIIN</sequence>
<dbReference type="InterPro" id="IPR000719">
    <property type="entry name" value="Prot_kinase_dom"/>
</dbReference>
<dbReference type="InterPro" id="IPR003594">
    <property type="entry name" value="HATPase_dom"/>
</dbReference>
<dbReference type="Gene3D" id="1.10.510.10">
    <property type="entry name" value="Transferase(Phosphotransferase) domain 1"/>
    <property type="match status" value="1"/>
</dbReference>
<dbReference type="Pfam" id="PF02518">
    <property type="entry name" value="HATPase_c"/>
    <property type="match status" value="1"/>
</dbReference>
<keyword evidence="5" id="KW-0902">Two-component regulatory system</keyword>
<keyword evidence="6" id="KW-0175">Coiled coil</keyword>
<dbReference type="GO" id="GO:0005524">
    <property type="term" value="F:ATP binding"/>
    <property type="evidence" value="ECO:0007669"/>
    <property type="project" value="InterPro"/>
</dbReference>
<dbReference type="OrthoDB" id="573511at2"/>
<dbReference type="Gene3D" id="3.30.450.20">
    <property type="entry name" value="PAS domain"/>
    <property type="match status" value="2"/>
</dbReference>
<keyword evidence="12" id="KW-1185">Reference proteome</keyword>
<dbReference type="InterPro" id="IPR013656">
    <property type="entry name" value="PAS_4"/>
</dbReference>
<dbReference type="InterPro" id="IPR008271">
    <property type="entry name" value="Ser/Thr_kinase_AS"/>
</dbReference>
<dbReference type="CDD" id="cd00082">
    <property type="entry name" value="HisKA"/>
    <property type="match status" value="1"/>
</dbReference>
<name>A0A1Z4LW84_9CYAN</name>
<dbReference type="PROSITE" id="PS50112">
    <property type="entry name" value="PAS"/>
    <property type="match status" value="2"/>
</dbReference>
<dbReference type="Gene3D" id="3.30.450.40">
    <property type="match status" value="1"/>
</dbReference>
<dbReference type="InterPro" id="IPR036097">
    <property type="entry name" value="HisK_dim/P_sf"/>
</dbReference>
<organism evidence="11 12">
    <name type="scientific">Calothrix parasitica NIES-267</name>
    <dbReference type="NCBI Taxonomy" id="1973488"/>
    <lineage>
        <taxon>Bacteria</taxon>
        <taxon>Bacillati</taxon>
        <taxon>Cyanobacteriota</taxon>
        <taxon>Cyanophyceae</taxon>
        <taxon>Nostocales</taxon>
        <taxon>Calotrichaceae</taxon>
        <taxon>Calothrix</taxon>
    </lineage>
</organism>
<dbReference type="SMART" id="SM00220">
    <property type="entry name" value="S_TKc"/>
    <property type="match status" value="1"/>
</dbReference>
<evidence type="ECO:0000256" key="2">
    <source>
        <dbReference type="ARBA" id="ARBA00012438"/>
    </source>
</evidence>
<dbReference type="InterPro" id="IPR013767">
    <property type="entry name" value="PAS_fold"/>
</dbReference>
<dbReference type="SMART" id="SM00091">
    <property type="entry name" value="PAS"/>
    <property type="match status" value="2"/>
</dbReference>
<dbReference type="PROSITE" id="PS50113">
    <property type="entry name" value="PAC"/>
    <property type="match status" value="1"/>
</dbReference>
<dbReference type="InterPro" id="IPR011009">
    <property type="entry name" value="Kinase-like_dom_sf"/>
</dbReference>
<dbReference type="EMBL" id="AP018227">
    <property type="protein sequence ID" value="BAY85483.1"/>
    <property type="molecule type" value="Genomic_DNA"/>
</dbReference>
<evidence type="ECO:0000256" key="5">
    <source>
        <dbReference type="ARBA" id="ARBA00023012"/>
    </source>
</evidence>
<dbReference type="Pfam" id="PF13191">
    <property type="entry name" value="AAA_16"/>
    <property type="match status" value="1"/>
</dbReference>
<dbReference type="InterPro" id="IPR000700">
    <property type="entry name" value="PAS-assoc_C"/>
</dbReference>
<dbReference type="InterPro" id="IPR004358">
    <property type="entry name" value="Sig_transdc_His_kin-like_C"/>
</dbReference>
<dbReference type="SUPFAM" id="SSF55785">
    <property type="entry name" value="PYP-like sensor domain (PAS domain)"/>
    <property type="match status" value="2"/>
</dbReference>
<dbReference type="SUPFAM" id="SSF56112">
    <property type="entry name" value="Protein kinase-like (PK-like)"/>
    <property type="match status" value="1"/>
</dbReference>
<dbReference type="InterPro" id="IPR003018">
    <property type="entry name" value="GAF"/>
</dbReference>
<evidence type="ECO:0000313" key="11">
    <source>
        <dbReference type="EMBL" id="BAY85483.1"/>
    </source>
</evidence>
<keyword evidence="3" id="KW-0597">Phosphoprotein</keyword>
<evidence type="ECO:0000259" key="9">
    <source>
        <dbReference type="PROSITE" id="PS50112"/>
    </source>
</evidence>
<evidence type="ECO:0000259" key="8">
    <source>
        <dbReference type="PROSITE" id="PS50109"/>
    </source>
</evidence>
<dbReference type="Gene3D" id="3.40.50.300">
    <property type="entry name" value="P-loop containing nucleotide triphosphate hydrolases"/>
    <property type="match status" value="1"/>
</dbReference>
<dbReference type="CDD" id="cd14014">
    <property type="entry name" value="STKc_PknB_like"/>
    <property type="match status" value="1"/>
</dbReference>
<keyword evidence="4 11" id="KW-0418">Kinase</keyword>
<feature type="coiled-coil region" evidence="6">
    <location>
        <begin position="1784"/>
        <end position="1818"/>
    </location>
</feature>
<dbReference type="InterPro" id="IPR041664">
    <property type="entry name" value="AAA_16"/>
</dbReference>
<dbReference type="GO" id="GO:0009882">
    <property type="term" value="F:blue light photoreceptor activity"/>
    <property type="evidence" value="ECO:0007669"/>
    <property type="project" value="UniProtKB-ARBA"/>
</dbReference>
<dbReference type="InterPro" id="IPR035965">
    <property type="entry name" value="PAS-like_dom_sf"/>
</dbReference>
<dbReference type="InterPro" id="IPR005467">
    <property type="entry name" value="His_kinase_dom"/>
</dbReference>
<dbReference type="Gene3D" id="1.10.287.130">
    <property type="match status" value="1"/>
</dbReference>
<dbReference type="InterPro" id="IPR053159">
    <property type="entry name" value="Hybrid_Histidine_Kinase"/>
</dbReference>
<dbReference type="Pfam" id="PF00989">
    <property type="entry name" value="PAS"/>
    <property type="match status" value="1"/>
</dbReference>
<comment type="catalytic activity">
    <reaction evidence="1">
        <text>ATP + protein L-histidine = ADP + protein N-phospho-L-histidine.</text>
        <dbReference type="EC" id="2.7.13.3"/>
    </reaction>
</comment>
<dbReference type="PRINTS" id="PR00344">
    <property type="entry name" value="BCTRLSENSOR"/>
</dbReference>
<feature type="domain" description="PAS" evidence="9">
    <location>
        <begin position="1669"/>
        <end position="1739"/>
    </location>
</feature>
<dbReference type="SMART" id="SM00387">
    <property type="entry name" value="HATPase_c"/>
    <property type="match status" value="1"/>
</dbReference>
<dbReference type="Pfam" id="PF08448">
    <property type="entry name" value="PAS_4"/>
    <property type="match status" value="1"/>
</dbReference>
<dbReference type="InterPro" id="IPR001610">
    <property type="entry name" value="PAC"/>
</dbReference>
<dbReference type="InterPro" id="IPR027417">
    <property type="entry name" value="P-loop_NTPase"/>
</dbReference>
<protein>
    <recommendedName>
        <fullName evidence="2">histidine kinase</fullName>
        <ecNumber evidence="2">2.7.13.3</ecNumber>
    </recommendedName>
</protein>
<proteinExistence type="predicted"/>
<evidence type="ECO:0000259" key="10">
    <source>
        <dbReference type="PROSITE" id="PS50113"/>
    </source>
</evidence>
<dbReference type="EC" id="2.7.13.3" evidence="2"/>
<evidence type="ECO:0000256" key="4">
    <source>
        <dbReference type="ARBA" id="ARBA00022777"/>
    </source>
</evidence>
<dbReference type="InterPro" id="IPR029016">
    <property type="entry name" value="GAF-like_dom_sf"/>
</dbReference>
<dbReference type="Gene3D" id="3.30.200.20">
    <property type="entry name" value="Phosphorylase Kinase, domain 1"/>
    <property type="match status" value="1"/>
</dbReference>
<dbReference type="SUPFAM" id="SSF52540">
    <property type="entry name" value="P-loop containing nucleoside triphosphate hydrolases"/>
    <property type="match status" value="1"/>
</dbReference>
<dbReference type="Proteomes" id="UP000218418">
    <property type="component" value="Chromosome"/>
</dbReference>
<dbReference type="PROSITE" id="PS50109">
    <property type="entry name" value="HIS_KIN"/>
    <property type="match status" value="1"/>
</dbReference>
<feature type="domain" description="PAC" evidence="10">
    <location>
        <begin position="1741"/>
        <end position="1793"/>
    </location>
</feature>
<evidence type="ECO:0000313" key="12">
    <source>
        <dbReference type="Proteomes" id="UP000218418"/>
    </source>
</evidence>
<dbReference type="InterPro" id="IPR000014">
    <property type="entry name" value="PAS"/>
</dbReference>
<evidence type="ECO:0000256" key="6">
    <source>
        <dbReference type="SAM" id="Coils"/>
    </source>
</evidence>
<gene>
    <name evidence="11" type="ORF">NIES267_49830</name>
</gene>
<dbReference type="Pfam" id="PF01590">
    <property type="entry name" value="GAF"/>
    <property type="match status" value="1"/>
</dbReference>
<dbReference type="PROSITE" id="PS00108">
    <property type="entry name" value="PROTEIN_KINASE_ST"/>
    <property type="match status" value="1"/>
</dbReference>
<dbReference type="SMART" id="SM00065">
    <property type="entry name" value="GAF"/>
    <property type="match status" value="1"/>
</dbReference>
<dbReference type="PANTHER" id="PTHR43642:SF1">
    <property type="entry name" value="HYBRID SIGNAL TRANSDUCTION HISTIDINE KINASE G"/>
    <property type="match status" value="1"/>
</dbReference>
<dbReference type="PROSITE" id="PS50011">
    <property type="entry name" value="PROTEIN_KINASE_DOM"/>
    <property type="match status" value="1"/>
</dbReference>
<dbReference type="SUPFAM" id="SSF47384">
    <property type="entry name" value="Homodimeric domain of signal transducing histidine kinase"/>
    <property type="match status" value="1"/>
</dbReference>
<dbReference type="Pfam" id="PF00069">
    <property type="entry name" value="Pkinase"/>
    <property type="match status" value="1"/>
</dbReference>
<keyword evidence="4 11" id="KW-0808">Transferase</keyword>
<dbReference type="SUPFAM" id="SSF55874">
    <property type="entry name" value="ATPase domain of HSP90 chaperone/DNA topoisomerase II/histidine kinase"/>
    <property type="match status" value="1"/>
</dbReference>
<dbReference type="PANTHER" id="PTHR43642">
    <property type="entry name" value="HYBRID SIGNAL TRANSDUCTION HISTIDINE KINASE G"/>
    <property type="match status" value="1"/>
</dbReference>
<dbReference type="SMART" id="SM00086">
    <property type="entry name" value="PAC"/>
    <property type="match status" value="2"/>
</dbReference>
<dbReference type="Gene3D" id="3.30.565.10">
    <property type="entry name" value="Histidine kinase-like ATPase, C-terminal domain"/>
    <property type="match status" value="1"/>
</dbReference>
<dbReference type="InterPro" id="IPR003661">
    <property type="entry name" value="HisK_dim/P_dom"/>
</dbReference>
<dbReference type="GO" id="GO:0000155">
    <property type="term" value="F:phosphorelay sensor kinase activity"/>
    <property type="evidence" value="ECO:0007669"/>
    <property type="project" value="InterPro"/>
</dbReference>
<feature type="domain" description="PAS" evidence="9">
    <location>
        <begin position="1545"/>
        <end position="1600"/>
    </location>
</feature>
<dbReference type="NCBIfam" id="TIGR00229">
    <property type="entry name" value="sensory_box"/>
    <property type="match status" value="2"/>
</dbReference>
<feature type="domain" description="Histidine kinase" evidence="8">
    <location>
        <begin position="1827"/>
        <end position="2084"/>
    </location>
</feature>
<dbReference type="CDD" id="cd00130">
    <property type="entry name" value="PAS"/>
    <property type="match status" value="2"/>
</dbReference>
<evidence type="ECO:0000259" key="7">
    <source>
        <dbReference type="PROSITE" id="PS50011"/>
    </source>
</evidence>
<evidence type="ECO:0000256" key="3">
    <source>
        <dbReference type="ARBA" id="ARBA00022553"/>
    </source>
</evidence>
<dbReference type="InterPro" id="IPR036890">
    <property type="entry name" value="HATPase_C_sf"/>
</dbReference>
<evidence type="ECO:0000256" key="1">
    <source>
        <dbReference type="ARBA" id="ARBA00000085"/>
    </source>
</evidence>
<accession>A0A1Z4LW84</accession>